<comment type="caution">
    <text evidence="3">The sequence shown here is derived from an EMBL/GenBank/DDBJ whole genome shotgun (WGS) entry which is preliminary data.</text>
</comment>
<accession>A0A2U1TFQ3</accession>
<dbReference type="InterPro" id="IPR016181">
    <property type="entry name" value="Acyl_CoA_acyltransferase"/>
</dbReference>
<dbReference type="Pfam" id="PF00583">
    <property type="entry name" value="Acetyltransf_1"/>
    <property type="match status" value="1"/>
</dbReference>
<organism evidence="3 4">
    <name type="scientific">Mycetocola zhujimingii</name>
    <dbReference type="NCBI Taxonomy" id="2079792"/>
    <lineage>
        <taxon>Bacteria</taxon>
        <taxon>Bacillati</taxon>
        <taxon>Actinomycetota</taxon>
        <taxon>Actinomycetes</taxon>
        <taxon>Micrococcales</taxon>
        <taxon>Microbacteriaceae</taxon>
        <taxon>Mycetocola</taxon>
    </lineage>
</organism>
<keyword evidence="4" id="KW-1185">Reference proteome</keyword>
<protein>
    <submittedName>
        <fullName evidence="3">GNAT family N-acetyltransferase</fullName>
    </submittedName>
</protein>
<dbReference type="EMBL" id="QEFB01000003">
    <property type="protein sequence ID" value="PWC07704.1"/>
    <property type="molecule type" value="Genomic_DNA"/>
</dbReference>
<dbReference type="Gene3D" id="3.40.630.30">
    <property type="match status" value="1"/>
</dbReference>
<sequence length="159" mass="17703">MISIRLVDPAAEPDVVGRLVGNYLRQTEREKAQRGLAAPAADTALPARYEREISHPAEAFENCQVVMAAVDGVPAGIVVTQSVADVIEIKRLWVEPQHRGKSVGSALIEHVLAFTHADVYRLTVWDWREPALATYRRLGFEIVESWDPRAHLVCLQRVG</sequence>
<dbReference type="GO" id="GO:0008080">
    <property type="term" value="F:N-acetyltransferase activity"/>
    <property type="evidence" value="ECO:0007669"/>
    <property type="project" value="InterPro"/>
</dbReference>
<dbReference type="InterPro" id="IPR050769">
    <property type="entry name" value="NAT_camello-type"/>
</dbReference>
<evidence type="ECO:0000313" key="4">
    <source>
        <dbReference type="Proteomes" id="UP000244962"/>
    </source>
</evidence>
<dbReference type="RefSeq" id="WP_146188077.1">
    <property type="nucleotide sequence ID" value="NZ_QEFB01000003.1"/>
</dbReference>
<reference evidence="4" key="1">
    <citation type="submission" date="2018-04" db="EMBL/GenBank/DDBJ databases">
        <authorList>
            <person name="Liu S."/>
            <person name="Wang Z."/>
            <person name="Li J."/>
        </authorList>
    </citation>
    <scope>NUCLEOTIDE SEQUENCE [LARGE SCALE GENOMIC DNA]</scope>
    <source>
        <strain evidence="4">622</strain>
    </source>
</reference>
<dbReference type="CDD" id="cd04301">
    <property type="entry name" value="NAT_SF"/>
    <property type="match status" value="1"/>
</dbReference>
<gene>
    <name evidence="3" type="ORF">DF223_05325</name>
</gene>
<keyword evidence="1 3" id="KW-0808">Transferase</keyword>
<dbReference type="PANTHER" id="PTHR13947:SF37">
    <property type="entry name" value="LD18367P"/>
    <property type="match status" value="1"/>
</dbReference>
<evidence type="ECO:0000313" key="3">
    <source>
        <dbReference type="EMBL" id="PWC07704.1"/>
    </source>
</evidence>
<evidence type="ECO:0000256" key="1">
    <source>
        <dbReference type="ARBA" id="ARBA00022679"/>
    </source>
</evidence>
<dbReference type="PROSITE" id="PS51186">
    <property type="entry name" value="GNAT"/>
    <property type="match status" value="1"/>
</dbReference>
<proteinExistence type="predicted"/>
<name>A0A2U1TFQ3_9MICO</name>
<dbReference type="Proteomes" id="UP000244962">
    <property type="component" value="Unassembled WGS sequence"/>
</dbReference>
<dbReference type="AlphaFoldDB" id="A0A2U1TFQ3"/>
<dbReference type="PANTHER" id="PTHR13947">
    <property type="entry name" value="GNAT FAMILY N-ACETYLTRANSFERASE"/>
    <property type="match status" value="1"/>
</dbReference>
<evidence type="ECO:0000259" key="2">
    <source>
        <dbReference type="PROSITE" id="PS51186"/>
    </source>
</evidence>
<feature type="domain" description="N-acetyltransferase" evidence="2">
    <location>
        <begin position="22"/>
        <end position="159"/>
    </location>
</feature>
<dbReference type="SUPFAM" id="SSF55729">
    <property type="entry name" value="Acyl-CoA N-acyltransferases (Nat)"/>
    <property type="match status" value="1"/>
</dbReference>
<dbReference type="InterPro" id="IPR000182">
    <property type="entry name" value="GNAT_dom"/>
</dbReference>